<dbReference type="Pfam" id="PF01569">
    <property type="entry name" value="PAP2"/>
    <property type="match status" value="1"/>
</dbReference>
<accession>A0A0W0UIL9</accession>
<dbReference type="InterPro" id="IPR000326">
    <property type="entry name" value="PAP2/HPO"/>
</dbReference>
<feature type="transmembrane region" description="Helical" evidence="1">
    <location>
        <begin position="173"/>
        <end position="190"/>
    </location>
</feature>
<proteinExistence type="predicted"/>
<organism evidence="3 5">
    <name type="scientific">Legionella jamestowniensis</name>
    <dbReference type="NCBI Taxonomy" id="455"/>
    <lineage>
        <taxon>Bacteria</taxon>
        <taxon>Pseudomonadati</taxon>
        <taxon>Pseudomonadota</taxon>
        <taxon>Gammaproteobacteria</taxon>
        <taxon>Legionellales</taxon>
        <taxon>Legionellaceae</taxon>
        <taxon>Legionella</taxon>
    </lineage>
</organism>
<dbReference type="RefSeq" id="WP_058449667.1">
    <property type="nucleotide sequence ID" value="NZ_CAAAJF010000008.1"/>
</dbReference>
<feature type="transmembrane region" description="Helical" evidence="1">
    <location>
        <begin position="120"/>
        <end position="139"/>
    </location>
</feature>
<feature type="transmembrane region" description="Helical" evidence="1">
    <location>
        <begin position="67"/>
        <end position="87"/>
    </location>
</feature>
<dbReference type="Gene3D" id="1.20.144.10">
    <property type="entry name" value="Phosphatidic acid phosphatase type 2/haloperoxidase"/>
    <property type="match status" value="1"/>
</dbReference>
<feature type="transmembrane region" description="Helical" evidence="1">
    <location>
        <begin position="146"/>
        <end position="167"/>
    </location>
</feature>
<reference evidence="3 5" key="1">
    <citation type="submission" date="2015-11" db="EMBL/GenBank/DDBJ databases">
        <title>Genomic analysis of 38 Legionella species identifies large and diverse effector repertoires.</title>
        <authorList>
            <person name="Burstein D."/>
            <person name="Amaro F."/>
            <person name="Zusman T."/>
            <person name="Lifshitz Z."/>
            <person name="Cohen O."/>
            <person name="Gilbert J.A."/>
            <person name="Pupko T."/>
            <person name="Shuman H.A."/>
            <person name="Segal G."/>
        </authorList>
    </citation>
    <scope>NUCLEOTIDE SEQUENCE [LARGE SCALE GENOMIC DNA]</scope>
    <source>
        <strain evidence="3 5">JA-26-G1-E2</strain>
    </source>
</reference>
<dbReference type="OrthoDB" id="5652648at2"/>
<dbReference type="InterPro" id="IPR036938">
    <property type="entry name" value="PAP2/HPO_sf"/>
</dbReference>
<keyword evidence="1" id="KW-0472">Membrane</keyword>
<evidence type="ECO:0000313" key="4">
    <source>
        <dbReference type="EMBL" id="OCH97673.1"/>
    </source>
</evidence>
<feature type="domain" description="Phosphatidic acid phosphatase type 2/haloperoxidase" evidence="2">
    <location>
        <begin position="67"/>
        <end position="135"/>
    </location>
</feature>
<dbReference type="Proteomes" id="UP000054715">
    <property type="component" value="Unassembled WGS sequence"/>
</dbReference>
<name>A0A0W0UIL9_9GAMM</name>
<dbReference type="Proteomes" id="UP000093336">
    <property type="component" value="Unassembled WGS sequence"/>
</dbReference>
<dbReference type="PATRIC" id="fig|455.5.peg.1848"/>
<sequence length="193" mass="21542">MLDALSQFFLLFSNGIVIVPFLIIGLICLDRNLYYQAICLVLISSIINVALKVSFQVPLSPSLAKNWFAFPSGHMQMAAVLYGWIAYKTNIRGIKAVTAILLTGIALSLMHFNYHNVYDIAGALFFALIILGLYQVVYVQWEKLMPWFLMATAVGLIFYIKVMYGQIPSHCWIAFYGLSGLVIGKIVCSLKAS</sequence>
<keyword evidence="1" id="KW-1133">Transmembrane helix</keyword>
<dbReference type="EMBL" id="LNYG01000013">
    <property type="protein sequence ID" value="KTD07559.1"/>
    <property type="molecule type" value="Genomic_DNA"/>
</dbReference>
<feature type="transmembrane region" description="Helical" evidence="1">
    <location>
        <begin position="6"/>
        <end position="27"/>
    </location>
</feature>
<protein>
    <submittedName>
        <fullName evidence="3">PAP2 superfamily protein</fullName>
    </submittedName>
</protein>
<evidence type="ECO:0000313" key="6">
    <source>
        <dbReference type="Proteomes" id="UP000093336"/>
    </source>
</evidence>
<dbReference type="AlphaFoldDB" id="A0A0W0UIL9"/>
<dbReference type="EMBL" id="LYOZ01000026">
    <property type="protein sequence ID" value="OCH97673.1"/>
    <property type="molecule type" value="Genomic_DNA"/>
</dbReference>
<comment type="caution">
    <text evidence="3">The sequence shown here is derived from an EMBL/GenBank/DDBJ whole genome shotgun (WGS) entry which is preliminary data.</text>
</comment>
<dbReference type="SUPFAM" id="SSF48317">
    <property type="entry name" value="Acid phosphatase/Vanadium-dependent haloperoxidase"/>
    <property type="match status" value="1"/>
</dbReference>
<evidence type="ECO:0000313" key="5">
    <source>
        <dbReference type="Proteomes" id="UP000054715"/>
    </source>
</evidence>
<feature type="transmembrane region" description="Helical" evidence="1">
    <location>
        <begin position="94"/>
        <end position="114"/>
    </location>
</feature>
<evidence type="ECO:0000256" key="1">
    <source>
        <dbReference type="SAM" id="Phobius"/>
    </source>
</evidence>
<evidence type="ECO:0000313" key="3">
    <source>
        <dbReference type="EMBL" id="KTD07559.1"/>
    </source>
</evidence>
<reference evidence="4 6" key="2">
    <citation type="submission" date="2016-05" db="EMBL/GenBank/DDBJ databases">
        <authorList>
            <person name="Prochazka B."/>
            <person name="Indra A."/>
            <person name="Hasenberger P."/>
            <person name="Blaschitz M."/>
            <person name="Wagner L."/>
            <person name="Wewalka G."/>
            <person name="Sorschag S."/>
            <person name="Schmid D."/>
            <person name="Ruppitsch W."/>
        </authorList>
    </citation>
    <scope>NUCLEOTIDE SEQUENCE [LARGE SCALE GENOMIC DNA]</scope>
    <source>
        <strain evidence="4 6">974010_12</strain>
    </source>
</reference>
<feature type="transmembrane region" description="Helical" evidence="1">
    <location>
        <begin position="34"/>
        <end position="55"/>
    </location>
</feature>
<dbReference type="STRING" id="455.Ljam_1754"/>
<evidence type="ECO:0000259" key="2">
    <source>
        <dbReference type="Pfam" id="PF01569"/>
    </source>
</evidence>
<gene>
    <name evidence="4" type="ORF">A8135_02210</name>
    <name evidence="3" type="ORF">Ljam_1754</name>
</gene>
<keyword evidence="6" id="KW-1185">Reference proteome</keyword>
<keyword evidence="1" id="KW-0812">Transmembrane</keyword>